<dbReference type="AlphaFoldDB" id="A0A137NTT0"/>
<name>A0A137NTT0_CONC2</name>
<dbReference type="Proteomes" id="UP000070444">
    <property type="component" value="Unassembled WGS sequence"/>
</dbReference>
<keyword evidence="1" id="KW-0732">Signal</keyword>
<organism evidence="2 3">
    <name type="scientific">Conidiobolus coronatus (strain ATCC 28846 / CBS 209.66 / NRRL 28638)</name>
    <name type="common">Delacroixia coronata</name>
    <dbReference type="NCBI Taxonomy" id="796925"/>
    <lineage>
        <taxon>Eukaryota</taxon>
        <taxon>Fungi</taxon>
        <taxon>Fungi incertae sedis</taxon>
        <taxon>Zoopagomycota</taxon>
        <taxon>Entomophthoromycotina</taxon>
        <taxon>Entomophthoromycetes</taxon>
        <taxon>Entomophthorales</taxon>
        <taxon>Ancylistaceae</taxon>
        <taxon>Conidiobolus</taxon>
    </lineage>
</organism>
<dbReference type="EMBL" id="KQ964765">
    <property type="protein sequence ID" value="KXN66108.1"/>
    <property type="molecule type" value="Genomic_DNA"/>
</dbReference>
<evidence type="ECO:0000313" key="3">
    <source>
        <dbReference type="Proteomes" id="UP000070444"/>
    </source>
</evidence>
<gene>
    <name evidence="2" type="ORF">CONCODRAFT_73893</name>
</gene>
<evidence type="ECO:0000256" key="1">
    <source>
        <dbReference type="SAM" id="SignalP"/>
    </source>
</evidence>
<feature type="signal peptide" evidence="1">
    <location>
        <begin position="1"/>
        <end position="18"/>
    </location>
</feature>
<reference evidence="2 3" key="1">
    <citation type="journal article" date="2015" name="Genome Biol. Evol.">
        <title>Phylogenomic analyses indicate that early fungi evolved digesting cell walls of algal ancestors of land plants.</title>
        <authorList>
            <person name="Chang Y."/>
            <person name="Wang S."/>
            <person name="Sekimoto S."/>
            <person name="Aerts A.L."/>
            <person name="Choi C."/>
            <person name="Clum A."/>
            <person name="LaButti K.M."/>
            <person name="Lindquist E.A."/>
            <person name="Yee Ngan C."/>
            <person name="Ohm R.A."/>
            <person name="Salamov A.A."/>
            <person name="Grigoriev I.V."/>
            <person name="Spatafora J.W."/>
            <person name="Berbee M.L."/>
        </authorList>
    </citation>
    <scope>NUCLEOTIDE SEQUENCE [LARGE SCALE GENOMIC DNA]</scope>
    <source>
        <strain evidence="2 3">NRRL 28638</strain>
    </source>
</reference>
<protein>
    <submittedName>
        <fullName evidence="2">Uncharacterized protein</fullName>
    </submittedName>
</protein>
<sequence>MSSQLIFNFCACLLAVQAGLTVKDINSPNVDQQQNIEVDDGFLGFGIGSAANTVTFNSFNNVGGVGDSFNSGFNGAGNLRRRGSGISAVNSPLINQQQDITANEGLGGGALNTITFNSFNNVAGVSSGRFNRRGSGIDAVNSPIINQQQDIQAGNGLFDGALNTITFNSFDNVAEEVLNQ</sequence>
<proteinExistence type="predicted"/>
<accession>A0A137NTT0</accession>
<evidence type="ECO:0000313" key="2">
    <source>
        <dbReference type="EMBL" id="KXN66108.1"/>
    </source>
</evidence>
<feature type="chain" id="PRO_5007294112" evidence="1">
    <location>
        <begin position="19"/>
        <end position="180"/>
    </location>
</feature>
<keyword evidence="3" id="KW-1185">Reference proteome</keyword>